<dbReference type="Pfam" id="PF00337">
    <property type="entry name" value="Gal-bind_lectin"/>
    <property type="match status" value="1"/>
</dbReference>
<keyword evidence="16" id="KW-1015">Disulfide bond</keyword>
<keyword evidence="17" id="KW-0508">mRNA splicing</keyword>
<comment type="subcellular location">
    <subcellularLocation>
        <location evidence="2">Cytoplasm</location>
    </subcellularLocation>
    <subcellularLocation>
        <location evidence="1">Nucleus</location>
    </subcellularLocation>
    <subcellularLocation>
        <location evidence="3">Secreted</location>
    </subcellularLocation>
</comment>
<keyword evidence="4" id="KW-0963">Cytoplasm</keyword>
<dbReference type="SUPFAM" id="SSF49899">
    <property type="entry name" value="Concanavalin A-like lectins/glucanases"/>
    <property type="match status" value="1"/>
</dbReference>
<evidence type="ECO:0000256" key="17">
    <source>
        <dbReference type="ARBA" id="ARBA00023187"/>
    </source>
</evidence>
<evidence type="ECO:0000313" key="23">
    <source>
        <dbReference type="Proteomes" id="UP000265040"/>
    </source>
</evidence>
<reference evidence="22 23" key="1">
    <citation type="submission" date="2021-04" db="EMBL/GenBank/DDBJ databases">
        <authorList>
            <consortium name="Wellcome Sanger Institute Data Sharing"/>
        </authorList>
    </citation>
    <scope>NUCLEOTIDE SEQUENCE [LARGE SCALE GENOMIC DNA]</scope>
</reference>
<feature type="domain" description="Galectin" evidence="21">
    <location>
        <begin position="98"/>
        <end position="229"/>
    </location>
</feature>
<keyword evidence="7" id="KW-0399">Innate immunity</keyword>
<dbReference type="Gene3D" id="2.60.120.200">
    <property type="match status" value="1"/>
</dbReference>
<evidence type="ECO:0000256" key="4">
    <source>
        <dbReference type="ARBA" id="ARBA00022490"/>
    </source>
</evidence>
<evidence type="ECO:0000256" key="16">
    <source>
        <dbReference type="ARBA" id="ARBA00023157"/>
    </source>
</evidence>
<keyword evidence="18" id="KW-0539">Nucleus</keyword>
<keyword evidence="8" id="KW-0507">mRNA processing</keyword>
<protein>
    <recommendedName>
        <fullName evidence="19">Galectin</fullName>
    </recommendedName>
</protein>
<dbReference type="GeneID" id="113148057"/>
<keyword evidence="10 19" id="KW-0430">Lectin</keyword>
<evidence type="ECO:0000256" key="14">
    <source>
        <dbReference type="ARBA" id="ARBA00022972"/>
    </source>
</evidence>
<keyword evidence="6" id="KW-0597">Phosphoprotein</keyword>
<dbReference type="Ensembl" id="ENSATET00000076050.1">
    <property type="protein sequence ID" value="ENSATEP00000074400.1"/>
    <property type="gene ID" value="ENSATEG00000030547.1"/>
</dbReference>
<sequence>MDLSDAISDWPPGYSQSGSQEQNPSWPGQTSNPTWPGQPSNPTWPGGQPGPNPTWPGGNPSQPTWPSQPSAPGGWPSPSPGPGPGIPAAQQQILTVPYTQKLPSGVFNKLLISIAGTIKPNADKITVDLKTANDLAFHFNPRFNEGGRRVIVRNSCIGTKWGREERELQNFPFVPGQPFEMKILCTNTEFKVAVNNVHLLEFKHRFQDLRSINTLNIYYDLTLSKVQMETLP</sequence>
<dbReference type="GO" id="GO:0019863">
    <property type="term" value="F:IgE binding"/>
    <property type="evidence" value="ECO:0007669"/>
    <property type="project" value="UniProtKB-KW"/>
</dbReference>
<dbReference type="GO" id="GO:0043236">
    <property type="term" value="F:laminin binding"/>
    <property type="evidence" value="ECO:0007669"/>
    <property type="project" value="TreeGrafter"/>
</dbReference>
<reference evidence="22" key="2">
    <citation type="submission" date="2025-08" db="UniProtKB">
        <authorList>
            <consortium name="Ensembl"/>
        </authorList>
    </citation>
    <scope>IDENTIFICATION</scope>
</reference>
<evidence type="ECO:0000256" key="19">
    <source>
        <dbReference type="RuleBase" id="RU102079"/>
    </source>
</evidence>
<organism evidence="22 23">
    <name type="scientific">Anabas testudineus</name>
    <name type="common">Climbing perch</name>
    <name type="synonym">Anthias testudineus</name>
    <dbReference type="NCBI Taxonomy" id="64144"/>
    <lineage>
        <taxon>Eukaryota</taxon>
        <taxon>Metazoa</taxon>
        <taxon>Chordata</taxon>
        <taxon>Craniata</taxon>
        <taxon>Vertebrata</taxon>
        <taxon>Euteleostomi</taxon>
        <taxon>Actinopterygii</taxon>
        <taxon>Neopterygii</taxon>
        <taxon>Teleostei</taxon>
        <taxon>Neoteleostei</taxon>
        <taxon>Acanthomorphata</taxon>
        <taxon>Anabantaria</taxon>
        <taxon>Anabantiformes</taxon>
        <taxon>Anabantoidei</taxon>
        <taxon>Anabantidae</taxon>
        <taxon>Anabas</taxon>
    </lineage>
</organism>
<feature type="compositionally biased region" description="Polar residues" evidence="20">
    <location>
        <begin position="14"/>
        <end position="40"/>
    </location>
</feature>
<dbReference type="InterPro" id="IPR013320">
    <property type="entry name" value="ConA-like_dom_sf"/>
</dbReference>
<dbReference type="GO" id="GO:0008380">
    <property type="term" value="P:RNA splicing"/>
    <property type="evidence" value="ECO:0007669"/>
    <property type="project" value="UniProtKB-KW"/>
</dbReference>
<dbReference type="PANTHER" id="PTHR11346:SF26">
    <property type="entry name" value="GALECTIN-3"/>
    <property type="match status" value="1"/>
</dbReference>
<evidence type="ECO:0000256" key="20">
    <source>
        <dbReference type="SAM" id="MobiDB-lite"/>
    </source>
</evidence>
<dbReference type="GO" id="GO:0030593">
    <property type="term" value="P:neutrophil chemotaxis"/>
    <property type="evidence" value="ECO:0007669"/>
    <property type="project" value="TreeGrafter"/>
</dbReference>
<dbReference type="GO" id="GO:0090280">
    <property type="term" value="P:positive regulation of calcium ion import"/>
    <property type="evidence" value="ECO:0007669"/>
    <property type="project" value="TreeGrafter"/>
</dbReference>
<dbReference type="CTD" id="325599"/>
<evidence type="ECO:0000256" key="7">
    <source>
        <dbReference type="ARBA" id="ARBA00022588"/>
    </source>
</evidence>
<evidence type="ECO:0000313" key="22">
    <source>
        <dbReference type="Ensembl" id="ENSATEP00000074400.1"/>
    </source>
</evidence>
<dbReference type="PROSITE" id="PS51304">
    <property type="entry name" value="GALECTIN"/>
    <property type="match status" value="1"/>
</dbReference>
<evidence type="ECO:0000256" key="9">
    <source>
        <dbReference type="ARBA" id="ARBA00022728"/>
    </source>
</evidence>
<dbReference type="InterPro" id="IPR044156">
    <property type="entry name" value="Galectin-like"/>
</dbReference>
<feature type="region of interest" description="Disordered" evidence="20">
    <location>
        <begin position="1"/>
        <end position="88"/>
    </location>
</feature>
<feature type="compositionally biased region" description="Low complexity" evidence="20">
    <location>
        <begin position="55"/>
        <end position="74"/>
    </location>
</feature>
<dbReference type="GO" id="GO:0005737">
    <property type="term" value="C:cytoplasm"/>
    <property type="evidence" value="ECO:0007669"/>
    <property type="project" value="UniProtKB-SubCell"/>
</dbReference>
<dbReference type="InterPro" id="IPR001079">
    <property type="entry name" value="Galectin_CRD"/>
</dbReference>
<evidence type="ECO:0000256" key="12">
    <source>
        <dbReference type="ARBA" id="ARBA00022782"/>
    </source>
</evidence>
<dbReference type="GO" id="GO:0048246">
    <property type="term" value="P:macrophage chemotaxis"/>
    <property type="evidence" value="ECO:0007669"/>
    <property type="project" value="TreeGrafter"/>
</dbReference>
<evidence type="ECO:0000256" key="11">
    <source>
        <dbReference type="ARBA" id="ARBA00022737"/>
    </source>
</evidence>
<dbReference type="GO" id="GO:0005681">
    <property type="term" value="C:spliceosomal complex"/>
    <property type="evidence" value="ECO:0007669"/>
    <property type="project" value="UniProtKB-KW"/>
</dbReference>
<evidence type="ECO:0000256" key="2">
    <source>
        <dbReference type="ARBA" id="ARBA00004496"/>
    </source>
</evidence>
<dbReference type="GO" id="GO:0050918">
    <property type="term" value="P:positive chemotaxis"/>
    <property type="evidence" value="ECO:0007669"/>
    <property type="project" value="TreeGrafter"/>
</dbReference>
<evidence type="ECO:0000256" key="15">
    <source>
        <dbReference type="ARBA" id="ARBA00022990"/>
    </source>
</evidence>
<evidence type="ECO:0000256" key="5">
    <source>
        <dbReference type="ARBA" id="ARBA00022525"/>
    </source>
</evidence>
<dbReference type="PANTHER" id="PTHR11346">
    <property type="entry name" value="GALECTIN"/>
    <property type="match status" value="1"/>
</dbReference>
<keyword evidence="5" id="KW-0964">Secreted</keyword>
<evidence type="ECO:0000259" key="21">
    <source>
        <dbReference type="PROSITE" id="PS51304"/>
    </source>
</evidence>
<evidence type="ECO:0000256" key="10">
    <source>
        <dbReference type="ARBA" id="ARBA00022734"/>
    </source>
</evidence>
<dbReference type="SMART" id="SM00276">
    <property type="entry name" value="GLECT"/>
    <property type="match status" value="1"/>
</dbReference>
<keyword evidence="9" id="KW-0747">Spliceosome</keyword>
<dbReference type="GO" id="GO:0045087">
    <property type="term" value="P:innate immune response"/>
    <property type="evidence" value="ECO:0007669"/>
    <property type="project" value="UniProtKB-KW"/>
</dbReference>
<dbReference type="GO" id="GO:0001772">
    <property type="term" value="C:immunological synapse"/>
    <property type="evidence" value="ECO:0007669"/>
    <property type="project" value="TreeGrafter"/>
</dbReference>
<dbReference type="GO" id="GO:0048030">
    <property type="term" value="F:disaccharide binding"/>
    <property type="evidence" value="ECO:0007669"/>
    <property type="project" value="TreeGrafter"/>
</dbReference>
<evidence type="ECO:0000256" key="1">
    <source>
        <dbReference type="ARBA" id="ARBA00004123"/>
    </source>
</evidence>
<evidence type="ECO:0000256" key="3">
    <source>
        <dbReference type="ARBA" id="ARBA00004613"/>
    </source>
</evidence>
<accession>A0AAQ6IBS3</accession>
<dbReference type="AlphaFoldDB" id="A0AAQ6IBS3"/>
<reference evidence="22" key="3">
    <citation type="submission" date="2025-09" db="UniProtKB">
        <authorList>
            <consortium name="Ensembl"/>
        </authorList>
    </citation>
    <scope>IDENTIFICATION</scope>
</reference>
<dbReference type="FunFam" id="2.60.120.200:FF:000023">
    <property type="entry name" value="Galectin"/>
    <property type="match status" value="1"/>
</dbReference>
<name>A0AAQ6IBS3_ANATE</name>
<keyword evidence="14" id="KW-0389">IgE-binding protein</keyword>
<dbReference type="GO" id="GO:0048245">
    <property type="term" value="P:eosinophil chemotaxis"/>
    <property type="evidence" value="ECO:0007669"/>
    <property type="project" value="TreeGrafter"/>
</dbReference>
<dbReference type="GO" id="GO:0005615">
    <property type="term" value="C:extracellular space"/>
    <property type="evidence" value="ECO:0007669"/>
    <property type="project" value="TreeGrafter"/>
</dbReference>
<dbReference type="GO" id="GO:0002548">
    <property type="term" value="P:monocyte chemotaxis"/>
    <property type="evidence" value="ECO:0007669"/>
    <property type="project" value="TreeGrafter"/>
</dbReference>
<dbReference type="SMART" id="SM00908">
    <property type="entry name" value="Gal-bind_lectin"/>
    <property type="match status" value="1"/>
</dbReference>
<dbReference type="RefSeq" id="XP_026195302.1">
    <property type="nucleotide sequence ID" value="XM_026339517.1"/>
</dbReference>
<dbReference type="CDD" id="cd00070">
    <property type="entry name" value="GLECT"/>
    <property type="match status" value="1"/>
</dbReference>
<evidence type="ECO:0000256" key="18">
    <source>
        <dbReference type="ARBA" id="ARBA00023242"/>
    </source>
</evidence>
<dbReference type="GO" id="GO:0030154">
    <property type="term" value="P:cell differentiation"/>
    <property type="evidence" value="ECO:0007669"/>
    <property type="project" value="UniProtKB-KW"/>
</dbReference>
<evidence type="ECO:0000256" key="6">
    <source>
        <dbReference type="ARBA" id="ARBA00022553"/>
    </source>
</evidence>
<keyword evidence="11" id="KW-0677">Repeat</keyword>
<dbReference type="GO" id="GO:0045806">
    <property type="term" value="P:negative regulation of endocytosis"/>
    <property type="evidence" value="ECO:0007669"/>
    <property type="project" value="TreeGrafter"/>
</dbReference>
<dbReference type="GO" id="GO:0006397">
    <property type="term" value="P:mRNA processing"/>
    <property type="evidence" value="ECO:0007669"/>
    <property type="project" value="UniProtKB-KW"/>
</dbReference>
<evidence type="ECO:0000256" key="8">
    <source>
        <dbReference type="ARBA" id="ARBA00022664"/>
    </source>
</evidence>
<evidence type="ECO:0000256" key="13">
    <source>
        <dbReference type="ARBA" id="ARBA00022859"/>
    </source>
</evidence>
<keyword evidence="13" id="KW-0391">Immunity</keyword>
<keyword evidence="15" id="KW-0007">Acetylation</keyword>
<proteinExistence type="predicted"/>
<keyword evidence="12" id="KW-0221">Differentiation</keyword>
<dbReference type="Proteomes" id="UP000265040">
    <property type="component" value="Chromosome 22"/>
</dbReference>
<feature type="compositionally biased region" description="Pro residues" evidence="20">
    <location>
        <begin position="75"/>
        <end position="85"/>
    </location>
</feature>
<dbReference type="GeneTree" id="ENSGT00940000165169"/>
<keyword evidence="23" id="KW-1185">Reference proteome</keyword>
<dbReference type="GO" id="GO:2001237">
    <property type="term" value="P:negative regulation of extrinsic apoptotic signaling pathway"/>
    <property type="evidence" value="ECO:0007669"/>
    <property type="project" value="TreeGrafter"/>
</dbReference>